<reference evidence="2" key="1">
    <citation type="journal article" date="2018" name="Nat. Plants">
        <title>Whole-genome landscape of Medicago truncatula symbiotic genes.</title>
        <authorList>
            <person name="Pecrix Y."/>
            <person name="Staton S.E."/>
            <person name="Sallet E."/>
            <person name="Lelandais-Briere C."/>
            <person name="Moreau S."/>
            <person name="Carrere S."/>
            <person name="Blein T."/>
            <person name="Jardinaud M.F."/>
            <person name="Latrasse D."/>
            <person name="Zouine M."/>
            <person name="Zahm M."/>
            <person name="Kreplak J."/>
            <person name="Mayjonade B."/>
            <person name="Satge C."/>
            <person name="Perez M."/>
            <person name="Cauet S."/>
            <person name="Marande W."/>
            <person name="Chantry-Darmon C."/>
            <person name="Lopez-Roques C."/>
            <person name="Bouchez O."/>
            <person name="Berard A."/>
            <person name="Debelle F."/>
            <person name="Munos S."/>
            <person name="Bendahmane A."/>
            <person name="Berges H."/>
            <person name="Niebel A."/>
            <person name="Buitink J."/>
            <person name="Frugier F."/>
            <person name="Benhamed M."/>
            <person name="Crespi M."/>
            <person name="Gouzy J."/>
            <person name="Gamas P."/>
        </authorList>
    </citation>
    <scope>NUCLEOTIDE SEQUENCE [LARGE SCALE GENOMIC DNA]</scope>
    <source>
        <strain evidence="2">cv. Jemalong A17</strain>
    </source>
</reference>
<accession>A0A396JHW7</accession>
<dbReference type="Gramene" id="rna12162">
    <property type="protein sequence ID" value="RHN75903.1"/>
    <property type="gene ID" value="gene12162"/>
</dbReference>
<organism evidence="1 2">
    <name type="scientific">Medicago truncatula</name>
    <name type="common">Barrel medic</name>
    <name type="synonym">Medicago tribuloides</name>
    <dbReference type="NCBI Taxonomy" id="3880"/>
    <lineage>
        <taxon>Eukaryota</taxon>
        <taxon>Viridiplantae</taxon>
        <taxon>Streptophyta</taxon>
        <taxon>Embryophyta</taxon>
        <taxon>Tracheophyta</taxon>
        <taxon>Spermatophyta</taxon>
        <taxon>Magnoliopsida</taxon>
        <taxon>eudicotyledons</taxon>
        <taxon>Gunneridae</taxon>
        <taxon>Pentapetalae</taxon>
        <taxon>rosids</taxon>
        <taxon>fabids</taxon>
        <taxon>Fabales</taxon>
        <taxon>Fabaceae</taxon>
        <taxon>Papilionoideae</taxon>
        <taxon>50 kb inversion clade</taxon>
        <taxon>NPAAA clade</taxon>
        <taxon>Hologalegina</taxon>
        <taxon>IRL clade</taxon>
        <taxon>Trifolieae</taxon>
        <taxon>Medicago</taxon>
    </lineage>
</organism>
<dbReference type="EMBL" id="PSQE01000002">
    <property type="protein sequence ID" value="RHN75903.1"/>
    <property type="molecule type" value="Genomic_DNA"/>
</dbReference>
<dbReference type="Proteomes" id="UP000265566">
    <property type="component" value="Chromosome 2"/>
</dbReference>
<proteinExistence type="predicted"/>
<dbReference type="AlphaFoldDB" id="A0A396JHW7"/>
<gene>
    <name evidence="1" type="ORF">MtrunA17_Chr2g0326231</name>
</gene>
<evidence type="ECO:0000313" key="1">
    <source>
        <dbReference type="EMBL" id="RHN75903.1"/>
    </source>
</evidence>
<protein>
    <submittedName>
        <fullName evidence="1">Uncharacterized protein</fullName>
    </submittedName>
</protein>
<evidence type="ECO:0000313" key="2">
    <source>
        <dbReference type="Proteomes" id="UP000265566"/>
    </source>
</evidence>
<sequence length="62" mass="7573">MAYCRNEVLVFCVFEVGLVSNLEPLDPFKMNERMRNYEAELKRKREEKLNEFEIEESLVAWW</sequence>
<name>A0A396JHW7_MEDTR</name>
<comment type="caution">
    <text evidence="1">The sequence shown here is derived from an EMBL/GenBank/DDBJ whole genome shotgun (WGS) entry which is preliminary data.</text>
</comment>